<sequence length="248" mass="28103">MAVSSTSGASASATTTSSIAPDRVGIRKRIRNQLSKLPSEIQNCITRLKRLFRPGEKDIPPVVVRLPEYGGSNHEPENFFRDIELFVKIKSPNGMRDQSIGTWPAKFDFGFDEGRNAPPCILLNRSIPLKYLPEGPVTLYEDPENPPVRIYNADGTTMKLYGELDAKWAIRGVTKEYENQKLFPTGHKFIESRCFLISEESKLSLVQQKAPALQKQRRDEKREQKKIQEQKSAADKEKRKTAKAGKKK</sequence>
<proteinExistence type="predicted"/>
<accession>A0A0G2DQJ8</accession>
<reference evidence="2 3" key="1">
    <citation type="submission" date="2015-03" db="EMBL/GenBank/DDBJ databases">
        <authorList>
            <person name="Morales-Cruz A."/>
            <person name="Amrine K.C."/>
            <person name="Cantu D."/>
        </authorList>
    </citation>
    <scope>NUCLEOTIDE SEQUENCE [LARGE SCALE GENOMIC DNA]</scope>
    <source>
        <strain evidence="2">DS831</strain>
    </source>
</reference>
<name>A0A0G2DQJ8_9PEZI</name>
<protein>
    <submittedName>
        <fullName evidence="2">Uncharacterized protein</fullName>
    </submittedName>
</protein>
<dbReference type="Proteomes" id="UP000034182">
    <property type="component" value="Unassembled WGS sequence"/>
</dbReference>
<feature type="compositionally biased region" description="Basic and acidic residues" evidence="1">
    <location>
        <begin position="216"/>
        <end position="238"/>
    </location>
</feature>
<gene>
    <name evidence="2" type="ORF">UCDDS831_g09124</name>
</gene>
<dbReference type="AlphaFoldDB" id="A0A0G2DQJ8"/>
<comment type="caution">
    <text evidence="2">The sequence shown here is derived from an EMBL/GenBank/DDBJ whole genome shotgun (WGS) entry which is preliminary data.</text>
</comment>
<dbReference type="EMBL" id="LAQI01000332">
    <property type="protein sequence ID" value="KKY13317.1"/>
    <property type="molecule type" value="Genomic_DNA"/>
</dbReference>
<feature type="region of interest" description="Disordered" evidence="1">
    <location>
        <begin position="207"/>
        <end position="248"/>
    </location>
</feature>
<evidence type="ECO:0000313" key="2">
    <source>
        <dbReference type="EMBL" id="KKY13317.1"/>
    </source>
</evidence>
<evidence type="ECO:0000256" key="1">
    <source>
        <dbReference type="SAM" id="MobiDB-lite"/>
    </source>
</evidence>
<feature type="compositionally biased region" description="Basic residues" evidence="1">
    <location>
        <begin position="239"/>
        <end position="248"/>
    </location>
</feature>
<reference evidence="2 3" key="2">
    <citation type="submission" date="2015-05" db="EMBL/GenBank/DDBJ databases">
        <title>Distinctive expansion of gene families associated with plant cell wall degradation and secondary metabolism in the genomes of grapevine trunk pathogens.</title>
        <authorList>
            <person name="Lawrence D.P."/>
            <person name="Travadon R."/>
            <person name="Rolshausen P.E."/>
            <person name="Baumgartner K."/>
        </authorList>
    </citation>
    <scope>NUCLEOTIDE SEQUENCE [LARGE SCALE GENOMIC DNA]</scope>
    <source>
        <strain evidence="2">DS831</strain>
    </source>
</reference>
<organism evidence="2 3">
    <name type="scientific">Diplodia seriata</name>
    <dbReference type="NCBI Taxonomy" id="420778"/>
    <lineage>
        <taxon>Eukaryota</taxon>
        <taxon>Fungi</taxon>
        <taxon>Dikarya</taxon>
        <taxon>Ascomycota</taxon>
        <taxon>Pezizomycotina</taxon>
        <taxon>Dothideomycetes</taxon>
        <taxon>Dothideomycetes incertae sedis</taxon>
        <taxon>Botryosphaeriales</taxon>
        <taxon>Botryosphaeriaceae</taxon>
        <taxon>Diplodia</taxon>
    </lineage>
</organism>
<evidence type="ECO:0000313" key="3">
    <source>
        <dbReference type="Proteomes" id="UP000034182"/>
    </source>
</evidence>